<feature type="transmembrane region" description="Helical" evidence="2">
    <location>
        <begin position="190"/>
        <end position="210"/>
    </location>
</feature>
<keyword evidence="2" id="KW-0812">Transmembrane</keyword>
<dbReference type="EMBL" id="CAXIEN010000582">
    <property type="protein sequence ID" value="CAL1300828.1"/>
    <property type="molecule type" value="Genomic_DNA"/>
</dbReference>
<feature type="region of interest" description="Disordered" evidence="1">
    <location>
        <begin position="1"/>
        <end position="35"/>
    </location>
</feature>
<proteinExistence type="predicted"/>
<feature type="transmembrane region" description="Helical" evidence="2">
    <location>
        <begin position="156"/>
        <end position="178"/>
    </location>
</feature>
<organism evidence="3 4">
    <name type="scientific">Larinioides sclopetarius</name>
    <dbReference type="NCBI Taxonomy" id="280406"/>
    <lineage>
        <taxon>Eukaryota</taxon>
        <taxon>Metazoa</taxon>
        <taxon>Ecdysozoa</taxon>
        <taxon>Arthropoda</taxon>
        <taxon>Chelicerata</taxon>
        <taxon>Arachnida</taxon>
        <taxon>Araneae</taxon>
        <taxon>Araneomorphae</taxon>
        <taxon>Entelegynae</taxon>
        <taxon>Araneoidea</taxon>
        <taxon>Araneidae</taxon>
        <taxon>Larinioides</taxon>
    </lineage>
</organism>
<protein>
    <submittedName>
        <fullName evidence="3">Uncharacterized protein</fullName>
    </submittedName>
</protein>
<feature type="transmembrane region" description="Helical" evidence="2">
    <location>
        <begin position="121"/>
        <end position="144"/>
    </location>
</feature>
<reference evidence="3 4" key="1">
    <citation type="submission" date="2024-04" db="EMBL/GenBank/DDBJ databases">
        <authorList>
            <person name="Rising A."/>
            <person name="Reimegard J."/>
            <person name="Sonavane S."/>
            <person name="Akerstrom W."/>
            <person name="Nylinder S."/>
            <person name="Hedman E."/>
            <person name="Kallberg Y."/>
        </authorList>
    </citation>
    <scope>NUCLEOTIDE SEQUENCE [LARGE SCALE GENOMIC DNA]</scope>
</reference>
<sequence length="279" mass="31531">MATRKDSKVLEESAGNGLKDATSKPGSSAEHKEANENSRLATFYLESSEDDPLFKREKIRRPFKTYKAITPTYNPIEIYVNSDESSNDGENIQHMEQRQSVCIDFFNRYRNFAIEFRNSKFIYIVQILSTLLPISAIVMGKNYAEDCPGSPNLTGLTLLTGIWTLFLIGMWIGIKCCHPEDRPCEGQQKLLILCLFISVVALLEIEIYQFSKVSPKVDPSASNYCMKVFYDYTYYKFIAAFGSMLFVVLLYFPGCSNFASGLSCAGGGRCYDSMMDEDN</sequence>
<keyword evidence="4" id="KW-1185">Reference proteome</keyword>
<gene>
    <name evidence="3" type="ORF">LARSCL_LOCUS22139</name>
</gene>
<evidence type="ECO:0000313" key="3">
    <source>
        <dbReference type="EMBL" id="CAL1300828.1"/>
    </source>
</evidence>
<name>A0AAV2BZP9_9ARAC</name>
<feature type="compositionally biased region" description="Basic and acidic residues" evidence="1">
    <location>
        <begin position="1"/>
        <end position="11"/>
    </location>
</feature>
<evidence type="ECO:0000256" key="2">
    <source>
        <dbReference type="SAM" id="Phobius"/>
    </source>
</evidence>
<accession>A0AAV2BZP9</accession>
<dbReference type="Proteomes" id="UP001497382">
    <property type="component" value="Unassembled WGS sequence"/>
</dbReference>
<keyword evidence="2" id="KW-1133">Transmembrane helix</keyword>
<evidence type="ECO:0000313" key="4">
    <source>
        <dbReference type="Proteomes" id="UP001497382"/>
    </source>
</evidence>
<comment type="caution">
    <text evidence="3">The sequence shown here is derived from an EMBL/GenBank/DDBJ whole genome shotgun (WGS) entry which is preliminary data.</text>
</comment>
<dbReference type="AlphaFoldDB" id="A0AAV2BZP9"/>
<evidence type="ECO:0000256" key="1">
    <source>
        <dbReference type="SAM" id="MobiDB-lite"/>
    </source>
</evidence>
<keyword evidence="2" id="KW-0472">Membrane</keyword>
<feature type="transmembrane region" description="Helical" evidence="2">
    <location>
        <begin position="234"/>
        <end position="252"/>
    </location>
</feature>